<dbReference type="Pfam" id="PF10901">
    <property type="entry name" value="DUF2690"/>
    <property type="match status" value="1"/>
</dbReference>
<evidence type="ECO:0000313" key="3">
    <source>
        <dbReference type="Proteomes" id="UP001597260"/>
    </source>
</evidence>
<organism evidence="2 3">
    <name type="scientific">Micromonospora sonneratiae</name>
    <dbReference type="NCBI Taxonomy" id="1184706"/>
    <lineage>
        <taxon>Bacteria</taxon>
        <taxon>Bacillati</taxon>
        <taxon>Actinomycetota</taxon>
        <taxon>Actinomycetes</taxon>
        <taxon>Micromonosporales</taxon>
        <taxon>Micromonosporaceae</taxon>
        <taxon>Micromonospora</taxon>
    </lineage>
</organism>
<protein>
    <submittedName>
        <fullName evidence="2">DUF2690 domain-containing protein</fullName>
    </submittedName>
</protein>
<keyword evidence="1" id="KW-0732">Signal</keyword>
<accession>A0ABW3YAE3</accession>
<keyword evidence="3" id="KW-1185">Reference proteome</keyword>
<gene>
    <name evidence="2" type="ORF">ACFQ4H_08640</name>
</gene>
<feature type="signal peptide" evidence="1">
    <location>
        <begin position="1"/>
        <end position="27"/>
    </location>
</feature>
<reference evidence="3" key="1">
    <citation type="journal article" date="2019" name="Int. J. Syst. Evol. Microbiol.">
        <title>The Global Catalogue of Microorganisms (GCM) 10K type strain sequencing project: providing services to taxonomists for standard genome sequencing and annotation.</title>
        <authorList>
            <consortium name="The Broad Institute Genomics Platform"/>
            <consortium name="The Broad Institute Genome Sequencing Center for Infectious Disease"/>
            <person name="Wu L."/>
            <person name="Ma J."/>
        </authorList>
    </citation>
    <scope>NUCLEOTIDE SEQUENCE [LARGE SCALE GENOMIC DNA]</scope>
    <source>
        <strain evidence="3">JCM 31037</strain>
    </source>
</reference>
<evidence type="ECO:0000256" key="1">
    <source>
        <dbReference type="SAM" id="SignalP"/>
    </source>
</evidence>
<feature type="chain" id="PRO_5045929464" evidence="1">
    <location>
        <begin position="28"/>
        <end position="132"/>
    </location>
</feature>
<name>A0ABW3YAE3_9ACTN</name>
<sequence length="132" mass="13764">MRRFFPAVLVAALVTVGALVGASPAQAATCNGASCYGKNPYTEGCAGDAYTPTGAAFSSAAGYVELRYSPSCNANWAKVSNSYAGAWLYVQNQYGHSQQTYVPSGVTGTYTLMVTGETGARAGNSHSYTGWY</sequence>
<dbReference type="InterPro" id="IPR021224">
    <property type="entry name" value="DUF2690"/>
</dbReference>
<proteinExistence type="predicted"/>
<dbReference type="EMBL" id="JBHTMP010000010">
    <property type="protein sequence ID" value="MFD1321154.1"/>
    <property type="molecule type" value="Genomic_DNA"/>
</dbReference>
<dbReference type="Proteomes" id="UP001597260">
    <property type="component" value="Unassembled WGS sequence"/>
</dbReference>
<dbReference type="RefSeq" id="WP_377569051.1">
    <property type="nucleotide sequence ID" value="NZ_JBHTMP010000010.1"/>
</dbReference>
<comment type="caution">
    <text evidence="2">The sequence shown here is derived from an EMBL/GenBank/DDBJ whole genome shotgun (WGS) entry which is preliminary data.</text>
</comment>
<evidence type="ECO:0000313" key="2">
    <source>
        <dbReference type="EMBL" id="MFD1321154.1"/>
    </source>
</evidence>